<dbReference type="InterPro" id="IPR001867">
    <property type="entry name" value="OmpR/PhoB-type_DNA-bd"/>
</dbReference>
<feature type="modified residue" description="4-aspartylphosphate" evidence="2">
    <location>
        <position position="52"/>
    </location>
</feature>
<dbReference type="InterPro" id="IPR036388">
    <property type="entry name" value="WH-like_DNA-bd_sf"/>
</dbReference>
<evidence type="ECO:0000313" key="6">
    <source>
        <dbReference type="EMBL" id="KWT91045.1"/>
    </source>
</evidence>
<dbReference type="CDD" id="cd00383">
    <property type="entry name" value="trans_reg_C"/>
    <property type="match status" value="1"/>
</dbReference>
<dbReference type="PANTHER" id="PTHR48111">
    <property type="entry name" value="REGULATOR OF RPOS"/>
    <property type="match status" value="1"/>
</dbReference>
<keyword evidence="2" id="KW-0597">Phosphoprotein</keyword>
<keyword evidence="1 3" id="KW-0238">DNA-binding</keyword>
<dbReference type="RefSeq" id="WP_085051633.1">
    <property type="nucleotide sequence ID" value="NZ_LNQR01000033.1"/>
</dbReference>
<dbReference type="Pfam" id="PF00072">
    <property type="entry name" value="Response_reg"/>
    <property type="match status" value="1"/>
</dbReference>
<proteinExistence type="predicted"/>
<dbReference type="PANTHER" id="PTHR48111:SF73">
    <property type="entry name" value="ALKALINE PHOSPHATASE SYNTHESIS TRANSCRIPTIONAL REGULATORY PROTEIN PHOP"/>
    <property type="match status" value="1"/>
</dbReference>
<accession>A0ABR5SH75</accession>
<feature type="domain" description="Response regulatory" evidence="4">
    <location>
        <begin position="4"/>
        <end position="116"/>
    </location>
</feature>
<dbReference type="InterPro" id="IPR016032">
    <property type="entry name" value="Sig_transdc_resp-reg_C-effctor"/>
</dbReference>
<dbReference type="Pfam" id="PF00486">
    <property type="entry name" value="Trans_reg_C"/>
    <property type="match status" value="1"/>
</dbReference>
<evidence type="ECO:0000259" key="4">
    <source>
        <dbReference type="PROSITE" id="PS50110"/>
    </source>
</evidence>
<organism evidence="6 7">
    <name type="scientific">Candidatus Magnetominusculus xianensis</name>
    <dbReference type="NCBI Taxonomy" id="1748249"/>
    <lineage>
        <taxon>Bacteria</taxon>
        <taxon>Pseudomonadati</taxon>
        <taxon>Nitrospirota</taxon>
        <taxon>Nitrospiria</taxon>
        <taxon>Nitrospirales</taxon>
        <taxon>Nitrospiraceae</taxon>
        <taxon>Candidatus Magnetominusculus</taxon>
    </lineage>
</organism>
<dbReference type="Gene3D" id="1.10.10.10">
    <property type="entry name" value="Winged helix-like DNA-binding domain superfamily/Winged helix DNA-binding domain"/>
    <property type="match status" value="1"/>
</dbReference>
<dbReference type="PROSITE" id="PS50110">
    <property type="entry name" value="RESPONSE_REGULATORY"/>
    <property type="match status" value="1"/>
</dbReference>
<feature type="DNA-binding region" description="OmpR/PhoB-type" evidence="3">
    <location>
        <begin position="124"/>
        <end position="225"/>
    </location>
</feature>
<sequence length="230" mass="25898">MTAKILIIEDEKKISDIVVAYLEKDGFTVDTAETGSDGLKKLANHPDLVILDLMLPDMDGEDICRAIRDSSDVPVIMLTAKSREHDKLSGFTAGADDYIVKPFSPKELVARVRARLRRKLNGSSHILSFNEGRLLIDTLKREAVLDQRPLALTPTEFKLLTTFINNIQRPLNREQLITGVQGYDFDGTDRTIDAHIKNLRQKIEKDTRRPEFIKTVYGVGYVFIAAADEI</sequence>
<evidence type="ECO:0000256" key="1">
    <source>
        <dbReference type="ARBA" id="ARBA00023125"/>
    </source>
</evidence>
<comment type="caution">
    <text evidence="6">The sequence shown here is derived from an EMBL/GenBank/DDBJ whole genome shotgun (WGS) entry which is preliminary data.</text>
</comment>
<dbReference type="CDD" id="cd17574">
    <property type="entry name" value="REC_OmpR"/>
    <property type="match status" value="1"/>
</dbReference>
<dbReference type="Proteomes" id="UP000060487">
    <property type="component" value="Unassembled WGS sequence"/>
</dbReference>
<keyword evidence="7" id="KW-1185">Reference proteome</keyword>
<evidence type="ECO:0000259" key="5">
    <source>
        <dbReference type="PROSITE" id="PS51755"/>
    </source>
</evidence>
<dbReference type="SMART" id="SM00448">
    <property type="entry name" value="REC"/>
    <property type="match status" value="1"/>
</dbReference>
<dbReference type="PROSITE" id="PS51755">
    <property type="entry name" value="OMPR_PHOB"/>
    <property type="match status" value="1"/>
</dbReference>
<name>A0ABR5SH75_9BACT</name>
<dbReference type="InterPro" id="IPR001789">
    <property type="entry name" value="Sig_transdc_resp-reg_receiver"/>
</dbReference>
<dbReference type="SUPFAM" id="SSF46894">
    <property type="entry name" value="C-terminal effector domain of the bipartite response regulators"/>
    <property type="match status" value="1"/>
</dbReference>
<dbReference type="Gene3D" id="6.10.250.690">
    <property type="match status" value="1"/>
</dbReference>
<dbReference type="GO" id="GO:0003677">
    <property type="term" value="F:DNA binding"/>
    <property type="evidence" value="ECO:0007669"/>
    <property type="project" value="UniProtKB-KW"/>
</dbReference>
<evidence type="ECO:0000256" key="2">
    <source>
        <dbReference type="PROSITE-ProRule" id="PRU00169"/>
    </source>
</evidence>
<protein>
    <submittedName>
        <fullName evidence="6">DNA-binding response regulator</fullName>
    </submittedName>
</protein>
<evidence type="ECO:0000256" key="3">
    <source>
        <dbReference type="PROSITE-ProRule" id="PRU01091"/>
    </source>
</evidence>
<reference evidence="6 7" key="1">
    <citation type="submission" date="2015-11" db="EMBL/GenBank/DDBJ databases">
        <authorList>
            <person name="Lin W."/>
        </authorList>
    </citation>
    <scope>NUCLEOTIDE SEQUENCE [LARGE SCALE GENOMIC DNA]</scope>
    <source>
        <strain evidence="6 7">HCH-1</strain>
    </source>
</reference>
<dbReference type="SMART" id="SM00862">
    <property type="entry name" value="Trans_reg_C"/>
    <property type="match status" value="1"/>
</dbReference>
<dbReference type="Gene3D" id="3.40.50.2300">
    <property type="match status" value="1"/>
</dbReference>
<dbReference type="EMBL" id="LNQR01000033">
    <property type="protein sequence ID" value="KWT91045.1"/>
    <property type="molecule type" value="Genomic_DNA"/>
</dbReference>
<feature type="domain" description="OmpR/PhoB-type" evidence="5">
    <location>
        <begin position="124"/>
        <end position="225"/>
    </location>
</feature>
<dbReference type="InterPro" id="IPR039420">
    <property type="entry name" value="WalR-like"/>
</dbReference>
<gene>
    <name evidence="6" type="ORF">ASN18_0992</name>
</gene>
<dbReference type="InterPro" id="IPR011006">
    <property type="entry name" value="CheY-like_superfamily"/>
</dbReference>
<dbReference type="SUPFAM" id="SSF52172">
    <property type="entry name" value="CheY-like"/>
    <property type="match status" value="1"/>
</dbReference>
<evidence type="ECO:0000313" key="7">
    <source>
        <dbReference type="Proteomes" id="UP000060487"/>
    </source>
</evidence>